<dbReference type="PANTHER" id="PTHR30137">
    <property type="entry name" value="LUCIFERASE-LIKE MONOOXYGENASE"/>
    <property type="match status" value="1"/>
</dbReference>
<proteinExistence type="predicted"/>
<dbReference type="Gene3D" id="3.20.20.30">
    <property type="entry name" value="Luciferase-like domain"/>
    <property type="match status" value="1"/>
</dbReference>
<accession>A0A6A7Y8T6</accession>
<protein>
    <submittedName>
        <fullName evidence="4">LLM class flavin-dependent oxidoreductase</fullName>
    </submittedName>
</protein>
<dbReference type="EMBL" id="VWNA01000002">
    <property type="protein sequence ID" value="MQT14757.1"/>
    <property type="molecule type" value="Genomic_DNA"/>
</dbReference>
<evidence type="ECO:0000259" key="3">
    <source>
        <dbReference type="Pfam" id="PF00296"/>
    </source>
</evidence>
<dbReference type="GO" id="GO:0004497">
    <property type="term" value="F:monooxygenase activity"/>
    <property type="evidence" value="ECO:0007669"/>
    <property type="project" value="UniProtKB-KW"/>
</dbReference>
<reference evidence="4 5" key="1">
    <citation type="submission" date="2019-09" db="EMBL/GenBank/DDBJ databases">
        <title>Segnochrobactrum spirostomi gen. nov., sp. nov., isolated from the ciliate Spirostomum cf. yagiui and description of a novel family, Segnochrobactraceae fam. nov. within the order Rhizobiales of the class Alphaproteobacteria.</title>
        <authorList>
            <person name="Akter S."/>
            <person name="Shazib S.U.A."/>
            <person name="Shin M.K."/>
        </authorList>
    </citation>
    <scope>NUCLEOTIDE SEQUENCE [LARGE SCALE GENOMIC DNA]</scope>
    <source>
        <strain evidence="4 5">Sp-1</strain>
    </source>
</reference>
<dbReference type="InterPro" id="IPR011251">
    <property type="entry name" value="Luciferase-like_dom"/>
</dbReference>
<dbReference type="AlphaFoldDB" id="A0A6A7Y8T6"/>
<organism evidence="4 5">
    <name type="scientific">Segnochrobactrum spirostomi</name>
    <dbReference type="NCBI Taxonomy" id="2608987"/>
    <lineage>
        <taxon>Bacteria</taxon>
        <taxon>Pseudomonadati</taxon>
        <taxon>Pseudomonadota</taxon>
        <taxon>Alphaproteobacteria</taxon>
        <taxon>Hyphomicrobiales</taxon>
        <taxon>Segnochrobactraceae</taxon>
        <taxon>Segnochrobactrum</taxon>
    </lineage>
</organism>
<evidence type="ECO:0000313" key="5">
    <source>
        <dbReference type="Proteomes" id="UP000332515"/>
    </source>
</evidence>
<evidence type="ECO:0000256" key="2">
    <source>
        <dbReference type="ARBA" id="ARBA00023033"/>
    </source>
</evidence>
<dbReference type="SUPFAM" id="SSF51679">
    <property type="entry name" value="Bacterial luciferase-like"/>
    <property type="match status" value="1"/>
</dbReference>
<keyword evidence="2" id="KW-0503">Monooxygenase</keyword>
<evidence type="ECO:0000313" key="4">
    <source>
        <dbReference type="EMBL" id="MQT14757.1"/>
    </source>
</evidence>
<dbReference type="Pfam" id="PF00296">
    <property type="entry name" value="Bac_luciferase"/>
    <property type="match status" value="1"/>
</dbReference>
<dbReference type="GO" id="GO:0016705">
    <property type="term" value="F:oxidoreductase activity, acting on paired donors, with incorporation or reduction of molecular oxygen"/>
    <property type="evidence" value="ECO:0007669"/>
    <property type="project" value="InterPro"/>
</dbReference>
<dbReference type="InterPro" id="IPR050766">
    <property type="entry name" value="Bact_Lucif_Oxidored"/>
</dbReference>
<feature type="domain" description="Luciferase-like" evidence="3">
    <location>
        <begin position="1"/>
        <end position="302"/>
    </location>
</feature>
<dbReference type="Proteomes" id="UP000332515">
    <property type="component" value="Unassembled WGS sequence"/>
</dbReference>
<comment type="caution">
    <text evidence="4">The sequence shown here is derived from an EMBL/GenBank/DDBJ whole genome shotgun (WGS) entry which is preliminary data.</text>
</comment>
<sequence>MHFGLFNLMGLRDNPGGIAGVIDDTRSMVKLAEDIGFEIAWFAEHHFTNYSISISPIMTAAHMAGHTSRIKLGAGVVVLPLYHPMRIAQEIAFLDQASGGRAVLGVGTGYQAYEFERYGADVTKKTEIFLEYWTIVEKVLAEGRVSFQGQHISVPDSAITVRPLQKPMPPVYCTSPHPPILKAIAKWGGVPFITAGWRGSPALFAIAEQVRSAWVAAGLDGPTMPVALQQYIHVTDSREEALEAGERARYVGRMVHGLRTSQLALDGSFVIAPALPDEPPLETFVDNLLIGDPHHVAERLVAEIRHLNPSHYNCFFQFGDMPVARARRALERFGAEVLPLVEREVGPLAKIGTPSAIAA</sequence>
<evidence type="ECO:0000256" key="1">
    <source>
        <dbReference type="ARBA" id="ARBA00023002"/>
    </source>
</evidence>
<keyword evidence="5" id="KW-1185">Reference proteome</keyword>
<dbReference type="GO" id="GO:0005829">
    <property type="term" value="C:cytosol"/>
    <property type="evidence" value="ECO:0007669"/>
    <property type="project" value="TreeGrafter"/>
</dbReference>
<dbReference type="PANTHER" id="PTHR30137:SF8">
    <property type="entry name" value="BLR5498 PROTEIN"/>
    <property type="match status" value="1"/>
</dbReference>
<keyword evidence="1" id="KW-0560">Oxidoreductase</keyword>
<dbReference type="InterPro" id="IPR036661">
    <property type="entry name" value="Luciferase-like_sf"/>
</dbReference>
<gene>
    <name evidence="4" type="ORF">F0357_19265</name>
</gene>
<dbReference type="RefSeq" id="WP_153487955.1">
    <property type="nucleotide sequence ID" value="NZ_VWNA01000002.1"/>
</dbReference>
<name>A0A6A7Y8T6_9HYPH</name>